<dbReference type="InterPro" id="IPR009875">
    <property type="entry name" value="PilZ_domain"/>
</dbReference>
<sequence>MANAPRRNEKSRITYMRPTRVIVHSPALLTRADGTEHKVTITDVSAQGFSLEGQEGLEVGEQIYLKVGKEEAIPAEVRWVADSQAGGVLLGDAEYSVI</sequence>
<evidence type="ECO:0000313" key="3">
    <source>
        <dbReference type="Proteomes" id="UP000503222"/>
    </source>
</evidence>
<dbReference type="Gene3D" id="2.40.10.220">
    <property type="entry name" value="predicted glycosyltransferase like domains"/>
    <property type="match status" value="1"/>
</dbReference>
<dbReference type="GO" id="GO:0035438">
    <property type="term" value="F:cyclic-di-GMP binding"/>
    <property type="evidence" value="ECO:0007669"/>
    <property type="project" value="InterPro"/>
</dbReference>
<accession>A0A6G7YMQ2</accession>
<gene>
    <name evidence="2" type="ORF">G7077_02935</name>
</gene>
<reference evidence="2 3" key="1">
    <citation type="submission" date="2020-03" db="EMBL/GenBank/DDBJ databases">
        <title>Sphingomonas sp. nov., isolated from fish.</title>
        <authorList>
            <person name="Hyun D.-W."/>
            <person name="Bae J.-W."/>
        </authorList>
    </citation>
    <scope>NUCLEOTIDE SEQUENCE [LARGE SCALE GENOMIC DNA]</scope>
    <source>
        <strain evidence="2 3">HDW15B</strain>
    </source>
</reference>
<name>A0A6G7YMQ2_9SPHN</name>
<evidence type="ECO:0000313" key="2">
    <source>
        <dbReference type="EMBL" id="QIK78020.1"/>
    </source>
</evidence>
<dbReference type="SUPFAM" id="SSF141371">
    <property type="entry name" value="PilZ domain-like"/>
    <property type="match status" value="1"/>
</dbReference>
<keyword evidence="3" id="KW-1185">Reference proteome</keyword>
<dbReference type="KEGG" id="spii:G7077_02935"/>
<dbReference type="EMBL" id="CP049869">
    <property type="protein sequence ID" value="QIK78020.1"/>
    <property type="molecule type" value="Genomic_DNA"/>
</dbReference>
<dbReference type="Pfam" id="PF07238">
    <property type="entry name" value="PilZ"/>
    <property type="match status" value="1"/>
</dbReference>
<proteinExistence type="predicted"/>
<feature type="domain" description="PilZ" evidence="1">
    <location>
        <begin position="20"/>
        <end position="87"/>
    </location>
</feature>
<dbReference type="AlphaFoldDB" id="A0A6G7YMQ2"/>
<dbReference type="Proteomes" id="UP000503222">
    <property type="component" value="Chromosome"/>
</dbReference>
<protein>
    <recommendedName>
        <fullName evidence="1">PilZ domain-containing protein</fullName>
    </recommendedName>
</protein>
<evidence type="ECO:0000259" key="1">
    <source>
        <dbReference type="Pfam" id="PF07238"/>
    </source>
</evidence>
<organism evidence="2 3">
    <name type="scientific">Sphingomonas piscis</name>
    <dbReference type="NCBI Taxonomy" id="2714943"/>
    <lineage>
        <taxon>Bacteria</taxon>
        <taxon>Pseudomonadati</taxon>
        <taxon>Pseudomonadota</taxon>
        <taxon>Alphaproteobacteria</taxon>
        <taxon>Sphingomonadales</taxon>
        <taxon>Sphingomonadaceae</taxon>
        <taxon>Sphingomonas</taxon>
    </lineage>
</organism>